<keyword evidence="3" id="KW-1185">Reference proteome</keyword>
<name>A0ABV8Y9Y1_9DEIO</name>
<reference evidence="3" key="1">
    <citation type="journal article" date="2019" name="Int. J. Syst. Evol. Microbiol.">
        <title>The Global Catalogue of Microorganisms (GCM) 10K type strain sequencing project: providing services to taxonomists for standard genome sequencing and annotation.</title>
        <authorList>
            <consortium name="The Broad Institute Genomics Platform"/>
            <consortium name="The Broad Institute Genome Sequencing Center for Infectious Disease"/>
            <person name="Wu L."/>
            <person name="Ma J."/>
        </authorList>
    </citation>
    <scope>NUCLEOTIDE SEQUENCE [LARGE SCALE GENOMIC DNA]</scope>
    <source>
        <strain evidence="3">CCUG 39970</strain>
    </source>
</reference>
<feature type="compositionally biased region" description="Polar residues" evidence="1">
    <location>
        <begin position="263"/>
        <end position="276"/>
    </location>
</feature>
<feature type="region of interest" description="Disordered" evidence="1">
    <location>
        <begin position="131"/>
        <end position="307"/>
    </location>
</feature>
<sequence length="511" mass="55480">MSQQDFRDFVIWEATSRDTIDFKKIYVDMAGDLNAGLLLSQILYWHLPSKDRDTKLRVEREGRLWLAKADKDWWGEVRLTAVQAAGARKILEDRGLILCRVWRFSGNTTTHISIDQDAFMASFSQMLAIPEETRNAGRIEDRTRRAGPRKPGSKPTSGNRTSRALATETPAEALTAPAGDRPPEGQERRNYEDHNSGITETIIPELSKPQSGNYGNRDSGITVSSTPITESTPETPSETPPEPPSERTRGGGVSQDADPRSAAPTTTRDAALQNNAAPVRLPATPGRRAPDGANDAAPHTAMGDGPFAGLQVAEQTTSTSPVPGGAAAPAVVQRTEDLRAIPRQELLARRAATPQDAEYRTITALVGGSRAMRERLGETTPTGQVERTLWLRLTAGELQRVRELAQAEAKANPGTSMFTPAIVGLDRLIGAPIRHGKGSQQQDAPLPGAYQTSEERAAYLSQLPPVEPGSTWLGKKTGTPYRVAEVHSTGVIVEGLGEYPLLKFFEQFRAS</sequence>
<evidence type="ECO:0000313" key="2">
    <source>
        <dbReference type="EMBL" id="MFC4455094.1"/>
    </source>
</evidence>
<dbReference type="EMBL" id="JBHSEG010000008">
    <property type="protein sequence ID" value="MFC4455094.1"/>
    <property type="molecule type" value="Genomic_DNA"/>
</dbReference>
<proteinExistence type="predicted"/>
<feature type="compositionally biased region" description="Basic and acidic residues" evidence="1">
    <location>
        <begin position="131"/>
        <end position="144"/>
    </location>
</feature>
<evidence type="ECO:0000256" key="1">
    <source>
        <dbReference type="SAM" id="MobiDB-lite"/>
    </source>
</evidence>
<feature type="compositionally biased region" description="Low complexity" evidence="1">
    <location>
        <begin position="164"/>
        <end position="178"/>
    </location>
</feature>
<accession>A0ABV8Y9Y1</accession>
<feature type="compositionally biased region" description="Basic and acidic residues" evidence="1">
    <location>
        <begin position="181"/>
        <end position="195"/>
    </location>
</feature>
<organism evidence="2 3">
    <name type="scientific">Deinococcus sonorensis</name>
    <dbReference type="NCBI Taxonomy" id="309891"/>
    <lineage>
        <taxon>Bacteria</taxon>
        <taxon>Thermotogati</taxon>
        <taxon>Deinococcota</taxon>
        <taxon>Deinococci</taxon>
        <taxon>Deinococcales</taxon>
        <taxon>Deinococcaceae</taxon>
        <taxon>Deinococcus</taxon>
    </lineage>
</organism>
<dbReference type="Proteomes" id="UP001595939">
    <property type="component" value="Unassembled WGS sequence"/>
</dbReference>
<feature type="compositionally biased region" description="Low complexity" evidence="1">
    <location>
        <begin position="224"/>
        <end position="237"/>
    </location>
</feature>
<comment type="caution">
    <text evidence="2">The sequence shown here is derived from an EMBL/GenBank/DDBJ whole genome shotgun (WGS) entry which is preliminary data.</text>
</comment>
<protein>
    <submittedName>
        <fullName evidence="2">Uncharacterized protein</fullName>
    </submittedName>
</protein>
<gene>
    <name evidence="2" type="ORF">ACFO0P_15035</name>
</gene>
<dbReference type="RefSeq" id="WP_380129812.1">
    <property type="nucleotide sequence ID" value="NZ_JBHSEG010000008.1"/>
</dbReference>
<feature type="compositionally biased region" description="Polar residues" evidence="1">
    <location>
        <begin position="208"/>
        <end position="223"/>
    </location>
</feature>
<evidence type="ECO:0000313" key="3">
    <source>
        <dbReference type="Proteomes" id="UP001595939"/>
    </source>
</evidence>